<evidence type="ECO:0000313" key="2">
    <source>
        <dbReference type="Proteomes" id="UP000248039"/>
    </source>
</evidence>
<evidence type="ECO:0000313" key="1">
    <source>
        <dbReference type="EMBL" id="PYC65838.1"/>
    </source>
</evidence>
<feature type="non-terminal residue" evidence="1">
    <location>
        <position position="1"/>
    </location>
</feature>
<dbReference type="AlphaFoldDB" id="A0A2V4MSP8"/>
<comment type="caution">
    <text evidence="1">The sequence shown here is derived from an EMBL/GenBank/DDBJ whole genome shotgun (WGS) entry which is preliminary data.</text>
</comment>
<accession>A0A2V4MSP8</accession>
<name>A0A2V4MSP8_9ACTN</name>
<feature type="non-terminal residue" evidence="1">
    <location>
        <position position="53"/>
    </location>
</feature>
<protein>
    <submittedName>
        <fullName evidence="1">M56 family peptidase</fullName>
    </submittedName>
</protein>
<organism evidence="1 2">
    <name type="scientific">Streptomyces tateyamensis</name>
    <dbReference type="NCBI Taxonomy" id="565073"/>
    <lineage>
        <taxon>Bacteria</taxon>
        <taxon>Bacillati</taxon>
        <taxon>Actinomycetota</taxon>
        <taxon>Actinomycetes</taxon>
        <taxon>Kitasatosporales</taxon>
        <taxon>Streptomycetaceae</taxon>
        <taxon>Streptomyces</taxon>
    </lineage>
</organism>
<reference evidence="1 2" key="1">
    <citation type="submission" date="2018-03" db="EMBL/GenBank/DDBJ databases">
        <title>Bioinformatic expansion and discovery of thiopeptide antibiotics.</title>
        <authorList>
            <person name="Schwalen C.J."/>
            <person name="Hudson G.A."/>
            <person name="Mitchell D.A."/>
        </authorList>
    </citation>
    <scope>NUCLEOTIDE SEQUENCE [LARGE SCALE GENOMIC DNA]</scope>
    <source>
        <strain evidence="1 2">ATCC 21389</strain>
    </source>
</reference>
<proteinExistence type="predicted"/>
<dbReference type="Proteomes" id="UP000248039">
    <property type="component" value="Unassembled WGS sequence"/>
</dbReference>
<dbReference type="EMBL" id="PYBW01000194">
    <property type="protein sequence ID" value="PYC65838.1"/>
    <property type="molecule type" value="Genomic_DNA"/>
</dbReference>
<sequence>LLAARADDEAGEHPLAVLDDDRADAYALPGRPGRIVVTAGMLRALPAPERAAL</sequence>
<gene>
    <name evidence="1" type="ORF">C7C46_32085</name>
</gene>
<keyword evidence="2" id="KW-1185">Reference proteome</keyword>